<evidence type="ECO:0000313" key="10">
    <source>
        <dbReference type="EMBL" id="ROO90784.1"/>
    </source>
</evidence>
<name>A0A3N1DB79_9ACTN</name>
<evidence type="ECO:0000256" key="6">
    <source>
        <dbReference type="ARBA" id="ARBA00023136"/>
    </source>
</evidence>
<dbReference type="Proteomes" id="UP000272400">
    <property type="component" value="Unassembled WGS sequence"/>
</dbReference>
<feature type="domain" description="ABC transmembrane type-1" evidence="9">
    <location>
        <begin position="273"/>
        <end position="481"/>
    </location>
</feature>
<evidence type="ECO:0000256" key="2">
    <source>
        <dbReference type="ARBA" id="ARBA00022448"/>
    </source>
</evidence>
<comment type="caution">
    <text evidence="10">The sequence shown here is derived from an EMBL/GenBank/DDBJ whole genome shotgun (WGS) entry which is preliminary data.</text>
</comment>
<dbReference type="InterPro" id="IPR045621">
    <property type="entry name" value="BPD_transp_1_N"/>
</dbReference>
<protein>
    <submittedName>
        <fullName evidence="10">ABC-type dipeptide/oligopeptide/nickel transport system permease component</fullName>
    </submittedName>
</protein>
<comment type="subcellular location">
    <subcellularLocation>
        <location evidence="1 7">Cell membrane</location>
        <topology evidence="1 7">Multi-pass membrane protein</topology>
    </subcellularLocation>
</comment>
<dbReference type="SUPFAM" id="SSF161098">
    <property type="entry name" value="MetI-like"/>
    <property type="match status" value="1"/>
</dbReference>
<dbReference type="CDD" id="cd06261">
    <property type="entry name" value="TM_PBP2"/>
    <property type="match status" value="1"/>
</dbReference>
<dbReference type="PANTHER" id="PTHR43163">
    <property type="entry name" value="DIPEPTIDE TRANSPORT SYSTEM PERMEASE PROTEIN DPPB-RELATED"/>
    <property type="match status" value="1"/>
</dbReference>
<keyword evidence="5 7" id="KW-1133">Transmembrane helix</keyword>
<feature type="transmembrane region" description="Helical" evidence="7">
    <location>
        <begin position="320"/>
        <end position="342"/>
    </location>
</feature>
<reference evidence="10 11" key="1">
    <citation type="submission" date="2018-11" db="EMBL/GenBank/DDBJ databases">
        <title>Sequencing the genomes of 1000 actinobacteria strains.</title>
        <authorList>
            <person name="Klenk H.-P."/>
        </authorList>
    </citation>
    <scope>NUCLEOTIDE SEQUENCE [LARGE SCALE GENOMIC DNA]</scope>
    <source>
        <strain evidence="10 11">DSM 44254</strain>
    </source>
</reference>
<evidence type="ECO:0000256" key="7">
    <source>
        <dbReference type="RuleBase" id="RU363032"/>
    </source>
</evidence>
<keyword evidence="6 7" id="KW-0472">Membrane</keyword>
<feature type="transmembrane region" description="Helical" evidence="7">
    <location>
        <begin position="184"/>
        <end position="204"/>
    </location>
</feature>
<keyword evidence="3" id="KW-1003">Cell membrane</keyword>
<feature type="compositionally biased region" description="Pro residues" evidence="8">
    <location>
        <begin position="18"/>
        <end position="27"/>
    </location>
</feature>
<organism evidence="10 11">
    <name type="scientific">Actinocorallia herbida</name>
    <dbReference type="NCBI Taxonomy" id="58109"/>
    <lineage>
        <taxon>Bacteria</taxon>
        <taxon>Bacillati</taxon>
        <taxon>Actinomycetota</taxon>
        <taxon>Actinomycetes</taxon>
        <taxon>Streptosporangiales</taxon>
        <taxon>Thermomonosporaceae</taxon>
        <taxon>Actinocorallia</taxon>
    </lineage>
</organism>
<feature type="transmembrane region" description="Helical" evidence="7">
    <location>
        <begin position="273"/>
        <end position="299"/>
    </location>
</feature>
<feature type="compositionally biased region" description="Gly residues" evidence="8">
    <location>
        <begin position="155"/>
        <end position="167"/>
    </location>
</feature>
<feature type="compositionally biased region" description="Low complexity" evidence="8">
    <location>
        <begin position="1"/>
        <end position="17"/>
    </location>
</feature>
<evidence type="ECO:0000313" key="11">
    <source>
        <dbReference type="Proteomes" id="UP000272400"/>
    </source>
</evidence>
<feature type="compositionally biased region" description="Polar residues" evidence="8">
    <location>
        <begin position="48"/>
        <end position="60"/>
    </location>
</feature>
<dbReference type="EMBL" id="RJKE01000001">
    <property type="protein sequence ID" value="ROO90784.1"/>
    <property type="molecule type" value="Genomic_DNA"/>
</dbReference>
<evidence type="ECO:0000256" key="8">
    <source>
        <dbReference type="SAM" id="MobiDB-lite"/>
    </source>
</evidence>
<evidence type="ECO:0000259" key="9">
    <source>
        <dbReference type="PROSITE" id="PS50928"/>
    </source>
</evidence>
<dbReference type="AlphaFoldDB" id="A0A3N1DB79"/>
<dbReference type="InterPro" id="IPR000515">
    <property type="entry name" value="MetI-like"/>
</dbReference>
<dbReference type="Gene3D" id="1.10.3720.10">
    <property type="entry name" value="MetI-like"/>
    <property type="match status" value="1"/>
</dbReference>
<feature type="compositionally biased region" description="Low complexity" evidence="8">
    <location>
        <begin position="84"/>
        <end position="154"/>
    </location>
</feature>
<keyword evidence="4 7" id="KW-0812">Transmembrane</keyword>
<feature type="transmembrane region" description="Helical" evidence="7">
    <location>
        <begin position="460"/>
        <end position="480"/>
    </location>
</feature>
<dbReference type="GO" id="GO:0055085">
    <property type="term" value="P:transmembrane transport"/>
    <property type="evidence" value="ECO:0007669"/>
    <property type="project" value="InterPro"/>
</dbReference>
<dbReference type="PROSITE" id="PS50928">
    <property type="entry name" value="ABC_TM1"/>
    <property type="match status" value="1"/>
</dbReference>
<keyword evidence="11" id="KW-1185">Reference proteome</keyword>
<evidence type="ECO:0000256" key="5">
    <source>
        <dbReference type="ARBA" id="ARBA00022989"/>
    </source>
</evidence>
<evidence type="ECO:0000256" key="1">
    <source>
        <dbReference type="ARBA" id="ARBA00004651"/>
    </source>
</evidence>
<dbReference type="Pfam" id="PF19300">
    <property type="entry name" value="BPD_transp_1_N"/>
    <property type="match status" value="1"/>
</dbReference>
<accession>A0A3N1DB79</accession>
<proteinExistence type="inferred from homology"/>
<dbReference type="Pfam" id="PF00528">
    <property type="entry name" value="BPD_transp_1"/>
    <property type="match status" value="1"/>
</dbReference>
<feature type="compositionally biased region" description="Low complexity" evidence="8">
    <location>
        <begin position="28"/>
        <end position="46"/>
    </location>
</feature>
<dbReference type="InterPro" id="IPR035906">
    <property type="entry name" value="MetI-like_sf"/>
</dbReference>
<evidence type="ECO:0000256" key="4">
    <source>
        <dbReference type="ARBA" id="ARBA00022692"/>
    </source>
</evidence>
<sequence length="497" mass="49881">MTSPDPDPTAASTTAPDAPAPMTPERPAPGTTTPETGATAPRTAETNAAETNGPETNGPETDTAGIDLIKTGTPKITVAGPSVTGAGTTDSGTADGSATTSGATNGSATTNSGTTNNSTTDGSATNSGTTKGSATTNGATNGSTTDGGPADSGVAVGGVRSGGGSSGVGPRRGRGVVRLVGRRAVAGVPVLLAVTFGVFGLAAVSPFDPVQRYLGSAGVRASQETLDQVARNLGVDVPFWRQWWNWSSGAVGGDLGQSSTYRQSVAEVIGARLGWTVLLCGAGLALAVAVAVVLGVAAARRPGGLLDRAVTSLAYTLEAAPSFWVGLLAIWFFALHLGWLPAGGLTDPGTDETTPGGVARHLVLPAAVLAISQMPWFLLYVRQGVSDALAEDPVRGARARGLRERTVLFGHALRSGLLPVLTLIGTRTPEVITGVLLIETVFSWPGLASATSEAAMAADFPLLAAVTTLAAAAVLAGNLLSDVLYGLADPRVSLEDL</sequence>
<evidence type="ECO:0000256" key="3">
    <source>
        <dbReference type="ARBA" id="ARBA00022475"/>
    </source>
</evidence>
<dbReference type="GO" id="GO:0005886">
    <property type="term" value="C:plasma membrane"/>
    <property type="evidence" value="ECO:0007669"/>
    <property type="project" value="UniProtKB-SubCell"/>
</dbReference>
<dbReference type="PANTHER" id="PTHR43163:SF9">
    <property type="entry name" value="ABC TRANSPORTER PERMEASE PROTEIN"/>
    <property type="match status" value="1"/>
</dbReference>
<keyword evidence="2 7" id="KW-0813">Transport</keyword>
<feature type="transmembrane region" description="Helical" evidence="7">
    <location>
        <begin position="362"/>
        <end position="381"/>
    </location>
</feature>
<feature type="region of interest" description="Disordered" evidence="8">
    <location>
        <begin position="1"/>
        <end position="173"/>
    </location>
</feature>
<comment type="similarity">
    <text evidence="7">Belongs to the binding-protein-dependent transport system permease family.</text>
</comment>
<gene>
    <name evidence="10" type="ORF">EDD29_8523</name>
</gene>
<dbReference type="RefSeq" id="WP_246053290.1">
    <property type="nucleotide sequence ID" value="NZ_RJKE01000001.1"/>
</dbReference>